<reference evidence="4" key="1">
    <citation type="journal article" date="2020" name="Stud. Mycol.">
        <title>101 Dothideomycetes genomes: a test case for predicting lifestyles and emergence of pathogens.</title>
        <authorList>
            <person name="Haridas S."/>
            <person name="Albert R."/>
            <person name="Binder M."/>
            <person name="Bloem J."/>
            <person name="Labutti K."/>
            <person name="Salamov A."/>
            <person name="Andreopoulos B."/>
            <person name="Baker S."/>
            <person name="Barry K."/>
            <person name="Bills G."/>
            <person name="Bluhm B."/>
            <person name="Cannon C."/>
            <person name="Castanera R."/>
            <person name="Culley D."/>
            <person name="Daum C."/>
            <person name="Ezra D."/>
            <person name="Gonzalez J."/>
            <person name="Henrissat B."/>
            <person name="Kuo A."/>
            <person name="Liang C."/>
            <person name="Lipzen A."/>
            <person name="Lutzoni F."/>
            <person name="Magnuson J."/>
            <person name="Mondo S."/>
            <person name="Nolan M."/>
            <person name="Ohm R."/>
            <person name="Pangilinan J."/>
            <person name="Park H.-J."/>
            <person name="Ramirez L."/>
            <person name="Alfaro M."/>
            <person name="Sun H."/>
            <person name="Tritt A."/>
            <person name="Yoshinaga Y."/>
            <person name="Zwiers L.-H."/>
            <person name="Turgeon B."/>
            <person name="Goodwin S."/>
            <person name="Spatafora J."/>
            <person name="Crous P."/>
            <person name="Grigoriev I."/>
        </authorList>
    </citation>
    <scope>NUCLEOTIDE SEQUENCE</scope>
    <source>
        <strain evidence="4">CBS 133067</strain>
    </source>
</reference>
<name>A0A9P4M9Q2_9PEZI</name>
<sequence>MVSRSFVYALHWLLSVCFIASGSSASNIVVHERSAGGATDINSFRVLGRGFPAPNVFKRDSTIRKTISLGKSWTNGVIYTHSGSTSGQVAGGNATANYDVKILCQTCYIKSDVVATLTTDGNFNASQALSTFKSGIEGYVENVWHEAVDEIESVVEAAIDDIASLSFENIPALPTLNETFNVNNISGISNVQMELDFNGLELYMDIELQLTAGATYSLNIYSSDTPIGFSLGEDIMVGVIFTVDLILSVDADVDISSGFHILMNDGLGFTLNLFEPDTDKLDLIMNGGQFEFLPVQIHGSGTITALLKLGCHIGMDFETKDIGDFSASGGVELGLYADIAEFATHVTGSNAGDSSGCELRIVEEYTLGLGAAAGATLALDSHRWGPNIDKTTAIFYTTLADVCAASKTKTVSATTTSTSADSSGGLMPRVVGARDNSMEVSTTVTYTGVSCMVSTINCPASQQATTTYTTALTTLVPSGTDTSYPNSTSNSVSTTIPFGTNAKQLASTSGRPSSYTPPPTSSPDFSHHNGSTIDSTAGVNEKLILGLSIGLGVPAFLALVTGCYCIFMIKRKKYKAVPATPMETVYSPQTPKAFDSPQPYYSDT</sequence>
<dbReference type="OrthoDB" id="4733706at2759"/>
<feature type="region of interest" description="Disordered" evidence="1">
    <location>
        <begin position="503"/>
        <end position="532"/>
    </location>
</feature>
<dbReference type="EMBL" id="ML978125">
    <property type="protein sequence ID" value="KAF2099597.1"/>
    <property type="molecule type" value="Genomic_DNA"/>
</dbReference>
<feature type="chain" id="PRO_5040440257" description="Mid2 domain-containing protein" evidence="3">
    <location>
        <begin position="26"/>
        <end position="604"/>
    </location>
</feature>
<comment type="caution">
    <text evidence="4">The sequence shown here is derived from an EMBL/GenBank/DDBJ whole genome shotgun (WGS) entry which is preliminary data.</text>
</comment>
<dbReference type="Proteomes" id="UP000799772">
    <property type="component" value="Unassembled WGS sequence"/>
</dbReference>
<evidence type="ECO:0000256" key="1">
    <source>
        <dbReference type="SAM" id="MobiDB-lite"/>
    </source>
</evidence>
<feature type="signal peptide" evidence="3">
    <location>
        <begin position="1"/>
        <end position="25"/>
    </location>
</feature>
<protein>
    <recommendedName>
        <fullName evidence="6">Mid2 domain-containing protein</fullName>
    </recommendedName>
</protein>
<evidence type="ECO:0008006" key="6">
    <source>
        <dbReference type="Google" id="ProtNLM"/>
    </source>
</evidence>
<keyword evidence="2" id="KW-0472">Membrane</keyword>
<evidence type="ECO:0000313" key="5">
    <source>
        <dbReference type="Proteomes" id="UP000799772"/>
    </source>
</evidence>
<keyword evidence="3" id="KW-0732">Signal</keyword>
<dbReference type="AlphaFoldDB" id="A0A9P4M9Q2"/>
<keyword evidence="5" id="KW-1185">Reference proteome</keyword>
<feature type="transmembrane region" description="Helical" evidence="2">
    <location>
        <begin position="543"/>
        <end position="567"/>
    </location>
</feature>
<evidence type="ECO:0000256" key="3">
    <source>
        <dbReference type="SAM" id="SignalP"/>
    </source>
</evidence>
<keyword evidence="2" id="KW-0812">Transmembrane</keyword>
<evidence type="ECO:0000313" key="4">
    <source>
        <dbReference type="EMBL" id="KAF2099597.1"/>
    </source>
</evidence>
<organism evidence="4 5">
    <name type="scientific">Rhizodiscina lignyota</name>
    <dbReference type="NCBI Taxonomy" id="1504668"/>
    <lineage>
        <taxon>Eukaryota</taxon>
        <taxon>Fungi</taxon>
        <taxon>Dikarya</taxon>
        <taxon>Ascomycota</taxon>
        <taxon>Pezizomycotina</taxon>
        <taxon>Dothideomycetes</taxon>
        <taxon>Pleosporomycetidae</taxon>
        <taxon>Aulographales</taxon>
        <taxon>Rhizodiscinaceae</taxon>
        <taxon>Rhizodiscina</taxon>
    </lineage>
</organism>
<gene>
    <name evidence="4" type="ORF">NA57DRAFT_55551</name>
</gene>
<proteinExistence type="predicted"/>
<evidence type="ECO:0000256" key="2">
    <source>
        <dbReference type="SAM" id="Phobius"/>
    </source>
</evidence>
<accession>A0A9P4M9Q2</accession>
<keyword evidence="2" id="KW-1133">Transmembrane helix</keyword>